<name>A3XRG4_LEEBM</name>
<dbReference type="Proteomes" id="UP000001601">
    <property type="component" value="Unassembled WGS sequence"/>
</dbReference>
<dbReference type="STRING" id="398720.MED217_18466"/>
<proteinExistence type="predicted"/>
<gene>
    <name evidence="1" type="ORF">MED217_18466</name>
</gene>
<reference evidence="1 2" key="1">
    <citation type="journal article" date="2007" name="Nature">
        <title>Light stimulates growth of proteorhodopsin-containing marine Flavobacteria.</title>
        <authorList>
            <person name="Gomez-Consarnau L."/>
            <person name="Gonzalez J.M."/>
            <person name="Coll-Llado M."/>
            <person name="Gourdon P."/>
            <person name="Pascher T."/>
            <person name="Neutze R."/>
            <person name="Pedros-Alio C."/>
            <person name="Pinhassi J."/>
        </authorList>
    </citation>
    <scope>NUCLEOTIDE SEQUENCE [LARGE SCALE GENOMIC DNA]</scope>
    <source>
        <strain evidence="1 2">MED217</strain>
    </source>
</reference>
<accession>A3XRG4</accession>
<sequence length="35" mass="4353">MLYSEKITKQFMGNIMQENFMDFSFPFMSKIKRHF</sequence>
<dbReference type="AlphaFoldDB" id="A3XRG4"/>
<organism evidence="1 2">
    <name type="scientific">Leeuwenhoekiella blandensis (strain CECT 7118 / CCUG 51940 / KCTC 22103 / MED217)</name>
    <name type="common">Flavobacterium sp. (strain MED217)</name>
    <dbReference type="NCBI Taxonomy" id="398720"/>
    <lineage>
        <taxon>Bacteria</taxon>
        <taxon>Pseudomonadati</taxon>
        <taxon>Bacteroidota</taxon>
        <taxon>Flavobacteriia</taxon>
        <taxon>Flavobacteriales</taxon>
        <taxon>Flavobacteriaceae</taxon>
        <taxon>Leeuwenhoekiella</taxon>
    </lineage>
</organism>
<comment type="caution">
    <text evidence="1">The sequence shown here is derived from an EMBL/GenBank/DDBJ whole genome shotgun (WGS) entry which is preliminary data.</text>
</comment>
<keyword evidence="2" id="KW-1185">Reference proteome</keyword>
<protein>
    <submittedName>
        <fullName evidence="1">Uncharacterized protein</fullName>
    </submittedName>
</protein>
<evidence type="ECO:0000313" key="1">
    <source>
        <dbReference type="EMBL" id="EAQ47857.1"/>
    </source>
</evidence>
<dbReference type="EMBL" id="AANC01000012">
    <property type="protein sequence ID" value="EAQ47857.1"/>
    <property type="molecule type" value="Genomic_DNA"/>
</dbReference>
<evidence type="ECO:0000313" key="2">
    <source>
        <dbReference type="Proteomes" id="UP000001601"/>
    </source>
</evidence>
<dbReference type="HOGENOM" id="CLU_3365640_0_0_10"/>